<organism evidence="6 7">
    <name type="scientific">Triparma retinervis</name>
    <dbReference type="NCBI Taxonomy" id="2557542"/>
    <lineage>
        <taxon>Eukaryota</taxon>
        <taxon>Sar</taxon>
        <taxon>Stramenopiles</taxon>
        <taxon>Ochrophyta</taxon>
        <taxon>Bolidophyceae</taxon>
        <taxon>Parmales</taxon>
        <taxon>Triparmaceae</taxon>
        <taxon>Triparma</taxon>
    </lineage>
</organism>
<dbReference type="Proteomes" id="UP001165082">
    <property type="component" value="Unassembled WGS sequence"/>
</dbReference>
<dbReference type="Pfam" id="PF04116">
    <property type="entry name" value="FA_hydroxylase"/>
    <property type="match status" value="1"/>
</dbReference>
<sequence length="157" mass="18455">MLTILPVTLVWADFHFYFVHRFLHSHPTLYKRIHKVHHESINTNVMSGLSFHPVEGFLYFSSLLLVGILPMTRFEFFIFKLGLQLAPIGGHIGYTWINVEKDDFPLSKCEHYTHHVKFNFNYGAGLFPEGLVWDRALKTVWDTSRPISKRLRVRVKK</sequence>
<accession>A0A9W7EBI2</accession>
<comment type="caution">
    <text evidence="6">The sequence shown here is derived from an EMBL/GenBank/DDBJ whole genome shotgun (WGS) entry which is preliminary data.</text>
</comment>
<evidence type="ECO:0000259" key="5">
    <source>
        <dbReference type="Pfam" id="PF04116"/>
    </source>
</evidence>
<dbReference type="GO" id="GO:0008610">
    <property type="term" value="P:lipid biosynthetic process"/>
    <property type="evidence" value="ECO:0007669"/>
    <property type="project" value="InterPro"/>
</dbReference>
<keyword evidence="7" id="KW-1185">Reference proteome</keyword>
<dbReference type="GO" id="GO:0005506">
    <property type="term" value="F:iron ion binding"/>
    <property type="evidence" value="ECO:0007669"/>
    <property type="project" value="InterPro"/>
</dbReference>
<evidence type="ECO:0000313" key="6">
    <source>
        <dbReference type="EMBL" id="GMH71990.1"/>
    </source>
</evidence>
<dbReference type="AlphaFoldDB" id="A0A9W7EBI2"/>
<dbReference type="GO" id="GO:0016020">
    <property type="term" value="C:membrane"/>
    <property type="evidence" value="ECO:0007669"/>
    <property type="project" value="UniProtKB-SubCell"/>
</dbReference>
<dbReference type="InterPro" id="IPR050307">
    <property type="entry name" value="Sterol_Desaturase_Related"/>
</dbReference>
<evidence type="ECO:0000256" key="3">
    <source>
        <dbReference type="ARBA" id="ARBA00022989"/>
    </source>
</evidence>
<dbReference type="OrthoDB" id="1658724at2759"/>
<keyword evidence="2" id="KW-0812">Transmembrane</keyword>
<keyword evidence="4" id="KW-0472">Membrane</keyword>
<feature type="domain" description="Fatty acid hydroxylase" evidence="5">
    <location>
        <begin position="7"/>
        <end position="139"/>
    </location>
</feature>
<keyword evidence="3" id="KW-1133">Transmembrane helix</keyword>
<gene>
    <name evidence="6" type="ORF">TrRE_jg7570</name>
</gene>
<evidence type="ECO:0000256" key="2">
    <source>
        <dbReference type="ARBA" id="ARBA00022692"/>
    </source>
</evidence>
<name>A0A9W7EBI2_9STRA</name>
<evidence type="ECO:0000256" key="1">
    <source>
        <dbReference type="ARBA" id="ARBA00004370"/>
    </source>
</evidence>
<reference evidence="6" key="1">
    <citation type="submission" date="2022-07" db="EMBL/GenBank/DDBJ databases">
        <title>Genome analysis of Parmales, a sister group of diatoms, reveals the evolutionary specialization of diatoms from phago-mixotrophs to photoautotrophs.</title>
        <authorList>
            <person name="Ban H."/>
            <person name="Sato S."/>
            <person name="Yoshikawa S."/>
            <person name="Kazumasa Y."/>
            <person name="Nakamura Y."/>
            <person name="Ichinomiya M."/>
            <person name="Saitoh K."/>
            <person name="Sato N."/>
            <person name="Blanc-Mathieu R."/>
            <person name="Endo H."/>
            <person name="Kuwata A."/>
            <person name="Ogata H."/>
        </authorList>
    </citation>
    <scope>NUCLEOTIDE SEQUENCE</scope>
</reference>
<dbReference type="EMBL" id="BRXZ01001471">
    <property type="protein sequence ID" value="GMH71990.1"/>
    <property type="molecule type" value="Genomic_DNA"/>
</dbReference>
<protein>
    <recommendedName>
        <fullName evidence="5">Fatty acid hydroxylase domain-containing protein</fullName>
    </recommendedName>
</protein>
<comment type="subcellular location">
    <subcellularLocation>
        <location evidence="1">Membrane</location>
    </subcellularLocation>
</comment>
<dbReference type="InterPro" id="IPR006694">
    <property type="entry name" value="Fatty_acid_hydroxylase"/>
</dbReference>
<proteinExistence type="predicted"/>
<dbReference type="PANTHER" id="PTHR11863">
    <property type="entry name" value="STEROL DESATURASE"/>
    <property type="match status" value="1"/>
</dbReference>
<evidence type="ECO:0000256" key="4">
    <source>
        <dbReference type="ARBA" id="ARBA00023136"/>
    </source>
</evidence>
<evidence type="ECO:0000313" key="7">
    <source>
        <dbReference type="Proteomes" id="UP001165082"/>
    </source>
</evidence>
<dbReference type="GO" id="GO:0016491">
    <property type="term" value="F:oxidoreductase activity"/>
    <property type="evidence" value="ECO:0007669"/>
    <property type="project" value="InterPro"/>
</dbReference>